<evidence type="ECO:0008006" key="2">
    <source>
        <dbReference type="Google" id="ProtNLM"/>
    </source>
</evidence>
<dbReference type="EMBL" id="CP016616">
    <property type="protein sequence ID" value="ANY77368.1"/>
    <property type="molecule type" value="Genomic_DNA"/>
</dbReference>
<sequence length="107" mass="11813">MASFDDRRDTFERKFAHDEELLFRATARRNKLFGLWAAQQLGKTGTDAEAYAKAVVVADFEEAGDADVIRKVRQDFEAAGKTANDAELASVLSGLMNEAIEQIKEGS</sequence>
<organism evidence="1">
    <name type="scientific">Microvirga ossetica</name>
    <dbReference type="NCBI Taxonomy" id="1882682"/>
    <lineage>
        <taxon>Bacteria</taxon>
        <taxon>Pseudomonadati</taxon>
        <taxon>Pseudomonadota</taxon>
        <taxon>Alphaproteobacteria</taxon>
        <taxon>Hyphomicrobiales</taxon>
        <taxon>Methylobacteriaceae</taxon>
        <taxon>Microvirga</taxon>
    </lineage>
</organism>
<protein>
    <recommendedName>
        <fullName evidence="2">Aldolase</fullName>
    </recommendedName>
</protein>
<dbReference type="RefSeq" id="WP_099508366.1">
    <property type="nucleotide sequence ID" value="NZ_CP016616.1"/>
</dbReference>
<dbReference type="PIRSF" id="PIRSF031780">
    <property type="entry name" value="UCP031780"/>
    <property type="match status" value="1"/>
</dbReference>
<dbReference type="KEGG" id="moc:BB934_03300"/>
<proteinExistence type="predicted"/>
<reference evidence="1" key="1">
    <citation type="submission" date="2016-07" db="EMBL/GenBank/DDBJ databases">
        <title>Microvirga ossetica sp. nov. a new species of rhizobia isolated from root nodules of the legume species Vicia alpestris Steven originated from North Ossetia region in the Caucasus.</title>
        <authorList>
            <person name="Safronova V.I."/>
            <person name="Kuznetsova I.G."/>
            <person name="Sazanova A.L."/>
            <person name="Belimov A."/>
            <person name="Andronov E."/>
            <person name="Osledkin Y.S."/>
            <person name="Onishchuk O.P."/>
            <person name="Kurchak O.N."/>
            <person name="Shaposhnikov A.I."/>
            <person name="Willems A."/>
            <person name="Tikhonovich I.A."/>
        </authorList>
    </citation>
    <scope>NUCLEOTIDE SEQUENCE [LARGE SCALE GENOMIC DNA]</scope>
    <source>
        <strain evidence="1">V5/3M</strain>
    </source>
</reference>
<dbReference type="OrthoDB" id="9810387at2"/>
<dbReference type="Pfam" id="PF07345">
    <property type="entry name" value="ATPaseInh_sub_z"/>
    <property type="match status" value="1"/>
</dbReference>
<dbReference type="InterPro" id="IPR009945">
    <property type="entry name" value="ATPase_inh_sub_z"/>
</dbReference>
<accession>A0A1B2EBM2</accession>
<dbReference type="Gene3D" id="1.10.790.20">
    <property type="entry name" value="Domain of unknown function DUF1476"/>
    <property type="match status" value="1"/>
</dbReference>
<dbReference type="AlphaFoldDB" id="A0A1B2EBM2"/>
<name>A0A1B2EBM2_9HYPH</name>
<gene>
    <name evidence="1" type="ORF">BB934_03300</name>
</gene>
<dbReference type="InterPro" id="IPR038293">
    <property type="entry name" value="ATPase_inh_sub_z_sf"/>
</dbReference>
<evidence type="ECO:0000313" key="1">
    <source>
        <dbReference type="EMBL" id="ANY77368.1"/>
    </source>
</evidence>